<accession>A0ABN8MGL0</accession>
<proteinExistence type="predicted"/>
<evidence type="ECO:0000313" key="2">
    <source>
        <dbReference type="EMBL" id="CAH3026323.1"/>
    </source>
</evidence>
<dbReference type="Pfam" id="PF00024">
    <property type="entry name" value="PAN_1"/>
    <property type="match status" value="1"/>
</dbReference>
<name>A0ABN8MGL0_9CNID</name>
<dbReference type="InterPro" id="IPR003609">
    <property type="entry name" value="Pan_app"/>
</dbReference>
<protein>
    <recommendedName>
        <fullName evidence="1">Apple domain-containing protein</fullName>
    </recommendedName>
</protein>
<dbReference type="InterPro" id="IPR031569">
    <property type="entry name" value="ApeC"/>
</dbReference>
<feature type="domain" description="Apple" evidence="1">
    <location>
        <begin position="14"/>
        <end position="89"/>
    </location>
</feature>
<dbReference type="Proteomes" id="UP001159427">
    <property type="component" value="Unassembled WGS sequence"/>
</dbReference>
<dbReference type="EMBL" id="CALNXI010000400">
    <property type="protein sequence ID" value="CAH3026323.1"/>
    <property type="molecule type" value="Genomic_DNA"/>
</dbReference>
<evidence type="ECO:0000259" key="1">
    <source>
        <dbReference type="PROSITE" id="PS50948"/>
    </source>
</evidence>
<sequence length="342" mass="38608">MLSRMCQGVTAEQCPTREPIHGKALKGYTFKTLLNLSSFECLYYCHDEIRCQSYNYVLKENICEMNNRIKEAKPDQFVSDPDRLYDKLGAHRVSLGSTPALPAESCEEIKISEGGDAVSSNWWLDNGSGEAILAYCDMREPEVSDTNMWPSGTFALPRPKLGCPESNDFDWKFGWRFQDTEDTNPKSGRSESFHLDADVELSRGSYVNRSFCNKEKDSLLKREKAWPQEKYCVYKKGVCPLGLSEGFVHWDDEDRNNVNKDGGSLPEGVYGSDTRIFFCCRTDGDKSDPVPLPLSKPFYLLAYGSSDCQLVKGAITTTEYIIFDNEDKNNQDSSGGVHPFIK</sequence>
<dbReference type="PROSITE" id="PS50948">
    <property type="entry name" value="PAN"/>
    <property type="match status" value="1"/>
</dbReference>
<evidence type="ECO:0000313" key="3">
    <source>
        <dbReference type="Proteomes" id="UP001159427"/>
    </source>
</evidence>
<dbReference type="PANTHER" id="PTHR19324">
    <property type="entry name" value="PERFORIN-LIKE PROTEIN 1"/>
    <property type="match status" value="1"/>
</dbReference>
<dbReference type="PANTHER" id="PTHR19324:SF33">
    <property type="entry name" value="MUCIN-5AC"/>
    <property type="match status" value="1"/>
</dbReference>
<reference evidence="2 3" key="1">
    <citation type="submission" date="2022-05" db="EMBL/GenBank/DDBJ databases">
        <authorList>
            <consortium name="Genoscope - CEA"/>
            <person name="William W."/>
        </authorList>
    </citation>
    <scope>NUCLEOTIDE SEQUENCE [LARGE SCALE GENOMIC DNA]</scope>
</reference>
<dbReference type="SUPFAM" id="SSF57414">
    <property type="entry name" value="Hairpin loop containing domain-like"/>
    <property type="match status" value="1"/>
</dbReference>
<dbReference type="Pfam" id="PF16977">
    <property type="entry name" value="ApeC"/>
    <property type="match status" value="1"/>
</dbReference>
<comment type="caution">
    <text evidence="2">The sequence shown here is derived from an EMBL/GenBank/DDBJ whole genome shotgun (WGS) entry which is preliminary data.</text>
</comment>
<gene>
    <name evidence="2" type="ORF">PEVE_00028852</name>
</gene>
<keyword evidence="3" id="KW-1185">Reference proteome</keyword>
<organism evidence="2 3">
    <name type="scientific">Porites evermanni</name>
    <dbReference type="NCBI Taxonomy" id="104178"/>
    <lineage>
        <taxon>Eukaryota</taxon>
        <taxon>Metazoa</taxon>
        <taxon>Cnidaria</taxon>
        <taxon>Anthozoa</taxon>
        <taxon>Hexacorallia</taxon>
        <taxon>Scleractinia</taxon>
        <taxon>Fungiina</taxon>
        <taxon>Poritidae</taxon>
        <taxon>Porites</taxon>
    </lineage>
</organism>